<reference evidence="2" key="1">
    <citation type="submission" date="2025-08" db="UniProtKB">
        <authorList>
            <consortium name="RefSeq"/>
        </authorList>
    </citation>
    <scope>IDENTIFICATION</scope>
    <source>
        <tissue evidence="2">Muscle</tissue>
    </source>
</reference>
<name>A0ABM1TPQ8_LIMPO</name>
<sequence length="1157" mass="132696">MSRKDAGDGVKSCEKTTLHHLLPNSECLSPREVLSIYQQKQEDHNNLTSLILMDDKNFRNPVFQRPFHYLKHYAAGCNLDSVNAFNPDEVKGTHEECLLVLLKHFSVMNPSWAELYFFLSFLNQQLQDCENSVFCDPHHVGDVLHGFRNFVVGFMIQMSRDFVTRSLNISDKSWDESEEITDLHQLQVEDRQKWEKSPHPYIFFNSDRISMSFIGFFVDRLGNSSGLGYHMHVEETKELFGSIPLRQLVYRVQPLPSSMICLVWDFGNINGQEEKLCINQMSLGVCYYARLEKRKEYVNYIDECLERESTLREQQLLEKNLITEIEACQTVFLDQLELGSNIAKNLALKENVFMMIICIELRIPLFLVGKPGTSKSLAKSIVADAMQGENSKSQLFRQLKHVHMVSFQCSPLATAEGIISVFHQCQRFQKEKDLNKFVSVVVLDEIGLAEDSSVFPLKALHPLLEDGCLGNEEPTPEKKVGFIGISNWALDPAKMNRGIFVSRGNSTKEDLIESAAGICKSNKNVFSSIRGIIKDIAVAYLEIYKKQEQEFFGLRDYYSLIKMVVGFAKKRNGTPLPEEIEHSIRRNFGGHLEKNDPVMMFLKALYIDPSNSCDGAEAPCDSRRLIQCALSCDLMKEESRYLLLLTKNNAALSIIQNQQMVDMKNTVIIFGSEEVVVREKFPIPLINRLEKHFLAMSTLLTLSQNLLLEELQNWVNQFSSVKIEKQSFCGKSREFSAVDVFVGFHGDALASIILQGCTFHPRWKDLQEDDDRKQALEWVKSQLLHCSTPDGIVRLQNTPLCEEKDYIWAEYFHKQNHESLSKFLESELKETNRKSCLMQITTHSRLLSLSEILRLAKILNLSPSCITLLHLFQFPTELHFTRNLRDFLCKAQKDNSALLIIQGEFNSASVSVLECMRYCIQKISIEYPEETRGHIVLLLQLPRMSSAPFIGFPGGIWTSAHLDELKSESLGHFCSISNMKGKTISEIFKENMRKKTNIASLNIFELILSCIQQAVAMLKYDLKDRNGTKCIHTLVSLLRRENVEEFSTSAKFYRILLERLQLLLTQRDEVVDKPQCWLIAVATSPQMLQEGGTFRRAVWQHLQQVVVTLFAEIISQVDQNQGLNLINEEHPLWCQNLWLSIFGKLLQYNILLKYVSH</sequence>
<evidence type="ECO:0000313" key="1">
    <source>
        <dbReference type="Proteomes" id="UP000694941"/>
    </source>
</evidence>
<dbReference type="SUPFAM" id="SSF52540">
    <property type="entry name" value="P-loop containing nucleoside triphosphate hydrolases"/>
    <property type="match status" value="1"/>
</dbReference>
<dbReference type="InterPro" id="IPR031248">
    <property type="entry name" value="RNF213"/>
</dbReference>
<dbReference type="PANTHER" id="PTHR22605:SF16">
    <property type="entry name" value="E3 UBIQUITIN-PROTEIN LIGASE RNF213"/>
    <property type="match status" value="1"/>
</dbReference>
<proteinExistence type="predicted"/>
<dbReference type="GeneID" id="106473763"/>
<evidence type="ECO:0000313" key="2">
    <source>
        <dbReference type="RefSeq" id="XP_022257864.1"/>
    </source>
</evidence>
<protein>
    <submittedName>
        <fullName evidence="2">E3 ubiquitin-protein ligase rnf213-alpha-like</fullName>
    </submittedName>
</protein>
<gene>
    <name evidence="2" type="primary">LOC106473763</name>
</gene>
<organism evidence="1 2">
    <name type="scientific">Limulus polyphemus</name>
    <name type="common">Atlantic horseshoe crab</name>
    <dbReference type="NCBI Taxonomy" id="6850"/>
    <lineage>
        <taxon>Eukaryota</taxon>
        <taxon>Metazoa</taxon>
        <taxon>Ecdysozoa</taxon>
        <taxon>Arthropoda</taxon>
        <taxon>Chelicerata</taxon>
        <taxon>Merostomata</taxon>
        <taxon>Xiphosura</taxon>
        <taxon>Limulidae</taxon>
        <taxon>Limulus</taxon>
    </lineage>
</organism>
<dbReference type="PANTHER" id="PTHR22605">
    <property type="entry name" value="RZ-TYPE DOMAIN-CONTAINING PROTEIN"/>
    <property type="match status" value="1"/>
</dbReference>
<dbReference type="Gene3D" id="3.40.50.300">
    <property type="entry name" value="P-loop containing nucleotide triphosphate hydrolases"/>
    <property type="match status" value="1"/>
</dbReference>
<dbReference type="RefSeq" id="XP_022257864.1">
    <property type="nucleotide sequence ID" value="XM_022402156.1"/>
</dbReference>
<dbReference type="Proteomes" id="UP000694941">
    <property type="component" value="Unplaced"/>
</dbReference>
<dbReference type="InterPro" id="IPR027417">
    <property type="entry name" value="P-loop_NTPase"/>
</dbReference>
<keyword evidence="1" id="KW-1185">Reference proteome</keyword>
<accession>A0ABM1TPQ8</accession>